<dbReference type="EMBL" id="JAWZYT010001610">
    <property type="protein sequence ID" value="KAK4310665.1"/>
    <property type="molecule type" value="Genomic_DNA"/>
</dbReference>
<proteinExistence type="predicted"/>
<dbReference type="InterPro" id="IPR002495">
    <property type="entry name" value="Glyco_trans_8"/>
</dbReference>
<comment type="caution">
    <text evidence="2">The sequence shown here is derived from an EMBL/GenBank/DDBJ whole genome shotgun (WGS) entry which is preliminary data.</text>
</comment>
<sequence>MVLRVRHLQQVMGLFIIAAFLIFLYGWRDGKPLVPALPSYSHLSTSFNKHSSSLHHVPAASLLSPTNINAVHDNNNQQQQQQQDQFVEHEVVPLDPQENDLLYRPPLDLAFIFTHAKDNFALQAKLRSAVGSLLQHASAPLRLHLITDEDGFHIASEIITQVQTANQLDLRYVKLVYVSADDFVSEIRESVDLLRKFLSHRSNAYYSDPLFFFSFFLHRLLPGLDRVILMDVDIKVKGDIAELHSHFERFSPTNVMGMALEQTPSYRHMLSVYRKAHPNTTLGGPPTFSNAGDARDTLLHRHGFPGYNSGVVLMDIKKLRESKIIASYMSHSMLTNLTQHYNFHGQLGDQDLYTLIAFDYPDVFYTLPCSWNRQLCVWWRDHGYKKFFNEYWVCNEELKIIHGNCKTPIPEDA</sequence>
<dbReference type="Gene3D" id="3.90.550.10">
    <property type="entry name" value="Spore Coat Polysaccharide Biosynthesis Protein SpsA, Chain A"/>
    <property type="match status" value="1"/>
</dbReference>
<dbReference type="AlphaFoldDB" id="A0AAE1PL58"/>
<evidence type="ECO:0000313" key="3">
    <source>
        <dbReference type="Proteomes" id="UP001292094"/>
    </source>
</evidence>
<keyword evidence="3" id="KW-1185">Reference proteome</keyword>
<protein>
    <recommendedName>
        <fullName evidence="4">Xyloside xylosyltransferase 1</fullName>
    </recommendedName>
</protein>
<dbReference type="PANTHER" id="PTHR46612:SF1">
    <property type="entry name" value="XYLOSIDE XYLOSYLTRANSFERASE 1"/>
    <property type="match status" value="1"/>
</dbReference>
<evidence type="ECO:0008006" key="4">
    <source>
        <dbReference type="Google" id="ProtNLM"/>
    </source>
</evidence>
<dbReference type="GO" id="GO:0005789">
    <property type="term" value="C:endoplasmic reticulum membrane"/>
    <property type="evidence" value="ECO:0007669"/>
    <property type="project" value="TreeGrafter"/>
</dbReference>
<dbReference type="Pfam" id="PF01501">
    <property type="entry name" value="Glyco_transf_8"/>
    <property type="match status" value="1"/>
</dbReference>
<name>A0AAE1PL58_9EUCA</name>
<keyword evidence="1" id="KW-0812">Transmembrane</keyword>
<evidence type="ECO:0000313" key="2">
    <source>
        <dbReference type="EMBL" id="KAK4310665.1"/>
    </source>
</evidence>
<dbReference type="PANTHER" id="PTHR46612">
    <property type="entry name" value="XYLOSIDE XYLOSYLTRANSFERASE 1"/>
    <property type="match status" value="1"/>
</dbReference>
<organism evidence="2 3">
    <name type="scientific">Petrolisthes manimaculis</name>
    <dbReference type="NCBI Taxonomy" id="1843537"/>
    <lineage>
        <taxon>Eukaryota</taxon>
        <taxon>Metazoa</taxon>
        <taxon>Ecdysozoa</taxon>
        <taxon>Arthropoda</taxon>
        <taxon>Crustacea</taxon>
        <taxon>Multicrustacea</taxon>
        <taxon>Malacostraca</taxon>
        <taxon>Eumalacostraca</taxon>
        <taxon>Eucarida</taxon>
        <taxon>Decapoda</taxon>
        <taxon>Pleocyemata</taxon>
        <taxon>Anomura</taxon>
        <taxon>Galatheoidea</taxon>
        <taxon>Porcellanidae</taxon>
        <taxon>Petrolisthes</taxon>
    </lineage>
</organism>
<dbReference type="GO" id="GO:0016266">
    <property type="term" value="P:protein O-linked glycosylation via N-acetyl-galactosamine"/>
    <property type="evidence" value="ECO:0007669"/>
    <property type="project" value="TreeGrafter"/>
</dbReference>
<keyword evidence="1" id="KW-0472">Membrane</keyword>
<accession>A0AAE1PL58</accession>
<dbReference type="SUPFAM" id="SSF53448">
    <property type="entry name" value="Nucleotide-diphospho-sugar transferases"/>
    <property type="match status" value="1"/>
</dbReference>
<dbReference type="Proteomes" id="UP001292094">
    <property type="component" value="Unassembled WGS sequence"/>
</dbReference>
<reference evidence="2" key="1">
    <citation type="submission" date="2023-11" db="EMBL/GenBank/DDBJ databases">
        <title>Genome assemblies of two species of porcelain crab, Petrolisthes cinctipes and Petrolisthes manimaculis (Anomura: Porcellanidae).</title>
        <authorList>
            <person name="Angst P."/>
        </authorList>
    </citation>
    <scope>NUCLEOTIDE SEQUENCE</scope>
    <source>
        <strain evidence="2">PB745_02</strain>
        <tissue evidence="2">Gill</tissue>
    </source>
</reference>
<dbReference type="GO" id="GO:0140560">
    <property type="term" value="F:xylosyl alpha-1,3-xylosyltransferase activity"/>
    <property type="evidence" value="ECO:0007669"/>
    <property type="project" value="TreeGrafter"/>
</dbReference>
<dbReference type="InterPro" id="IPR042465">
    <property type="entry name" value="XXLT1"/>
</dbReference>
<feature type="transmembrane region" description="Helical" evidence="1">
    <location>
        <begin position="7"/>
        <end position="27"/>
    </location>
</feature>
<evidence type="ECO:0000256" key="1">
    <source>
        <dbReference type="SAM" id="Phobius"/>
    </source>
</evidence>
<keyword evidence="1" id="KW-1133">Transmembrane helix</keyword>
<gene>
    <name evidence="2" type="ORF">Pmani_017792</name>
</gene>
<dbReference type="InterPro" id="IPR029044">
    <property type="entry name" value="Nucleotide-diphossugar_trans"/>
</dbReference>